<gene>
    <name evidence="1" type="ORF">SAMN04488078_100159</name>
</gene>
<sequence length="145" mass="15935">MPIDLSVHPDRRLALFRMNGVIDVPDAIGAFRSYVDHPLFDPTFVMLTDTVAVTEVDANFRGVVGGVHRSLSLIRKFPQEAHSVIFAPQDVTFGMACVLQQVVEPLSHLRFDILRDEADALAKAGQAEHSFDALQAALLRAPLSD</sequence>
<reference evidence="1 2" key="1">
    <citation type="submission" date="2017-06" db="EMBL/GenBank/DDBJ databases">
        <authorList>
            <person name="Kim H.J."/>
            <person name="Triplett B.A."/>
        </authorList>
    </citation>
    <scope>NUCLEOTIDE SEQUENCE [LARGE SCALE GENOMIC DNA]</scope>
    <source>
        <strain evidence="1 2">DSM 11445</strain>
    </source>
</reference>
<dbReference type="AlphaFoldDB" id="A0A239AQQ1"/>
<accession>A0A239AQQ1</accession>
<dbReference type="Proteomes" id="UP000198440">
    <property type="component" value="Unassembled WGS sequence"/>
</dbReference>
<evidence type="ECO:0000313" key="1">
    <source>
        <dbReference type="EMBL" id="SNR97681.1"/>
    </source>
</evidence>
<dbReference type="OrthoDB" id="7877306at2"/>
<proteinExistence type="predicted"/>
<dbReference type="RefSeq" id="WP_089275819.1">
    <property type="nucleotide sequence ID" value="NZ_FZON01000001.1"/>
</dbReference>
<evidence type="ECO:0000313" key="2">
    <source>
        <dbReference type="Proteomes" id="UP000198440"/>
    </source>
</evidence>
<name>A0A239AQQ1_9RHOB</name>
<dbReference type="EMBL" id="FZON01000001">
    <property type="protein sequence ID" value="SNR97681.1"/>
    <property type="molecule type" value="Genomic_DNA"/>
</dbReference>
<organism evidence="1 2">
    <name type="scientific">Antarctobacter heliothermus</name>
    <dbReference type="NCBI Taxonomy" id="74033"/>
    <lineage>
        <taxon>Bacteria</taxon>
        <taxon>Pseudomonadati</taxon>
        <taxon>Pseudomonadota</taxon>
        <taxon>Alphaproteobacteria</taxon>
        <taxon>Rhodobacterales</taxon>
        <taxon>Roseobacteraceae</taxon>
        <taxon>Antarctobacter</taxon>
    </lineage>
</organism>
<protein>
    <submittedName>
        <fullName evidence="1">Uncharacterized protein</fullName>
    </submittedName>
</protein>